<sequence>MHRTRHLKVLKGKLSDDYFDKDKFVTAAYKRKLAEQEKWMEEERLRELREEKEDNIPLEKHTSQIPSAMKLLCLASSLKSWTIALVTSWWKKSQTIPLFSTIL</sequence>
<evidence type="ECO:0000256" key="1">
    <source>
        <dbReference type="ARBA" id="ARBA00010126"/>
    </source>
</evidence>
<protein>
    <recommendedName>
        <fullName evidence="3">Nuclear speckle splicing regulatory protein 1 N-terminal domain-containing protein</fullName>
    </recommendedName>
</protein>
<organism evidence="4">
    <name type="scientific">Salix viminalis</name>
    <name type="common">Common osier</name>
    <name type="synonym">Basket willow</name>
    <dbReference type="NCBI Taxonomy" id="40686"/>
    <lineage>
        <taxon>Eukaryota</taxon>
        <taxon>Viridiplantae</taxon>
        <taxon>Streptophyta</taxon>
        <taxon>Embryophyta</taxon>
        <taxon>Tracheophyta</taxon>
        <taxon>Spermatophyta</taxon>
        <taxon>Magnoliopsida</taxon>
        <taxon>eudicotyledons</taxon>
        <taxon>Gunneridae</taxon>
        <taxon>Pentapetalae</taxon>
        <taxon>rosids</taxon>
        <taxon>fabids</taxon>
        <taxon>Malpighiales</taxon>
        <taxon>Salicaceae</taxon>
        <taxon>Saliceae</taxon>
        <taxon>Salix</taxon>
    </lineage>
</organism>
<keyword evidence="2" id="KW-0175">Coiled coil</keyword>
<evidence type="ECO:0000256" key="2">
    <source>
        <dbReference type="ARBA" id="ARBA00023054"/>
    </source>
</evidence>
<accession>A0A6N2M6W3</accession>
<dbReference type="Pfam" id="PF09745">
    <property type="entry name" value="NSRP1_N"/>
    <property type="match status" value="1"/>
</dbReference>
<gene>
    <name evidence="4" type="ORF">SVIM_LOCUS318959</name>
</gene>
<dbReference type="GO" id="GO:0000381">
    <property type="term" value="P:regulation of alternative mRNA splicing, via spliceosome"/>
    <property type="evidence" value="ECO:0007669"/>
    <property type="project" value="InterPro"/>
</dbReference>
<dbReference type="PANTHER" id="PTHR30060">
    <property type="entry name" value="INNER MEMBRANE PROTEIN"/>
    <property type="match status" value="1"/>
</dbReference>
<comment type="similarity">
    <text evidence="1">Belongs to the NSRP1 family.</text>
</comment>
<name>A0A6N2M6W3_SALVM</name>
<feature type="domain" description="Nuclear speckle splicing regulatory protein 1 N-terminal" evidence="3">
    <location>
        <begin position="15"/>
        <end position="55"/>
    </location>
</feature>
<dbReference type="AlphaFoldDB" id="A0A6N2M6W3"/>
<evidence type="ECO:0000259" key="3">
    <source>
        <dbReference type="Pfam" id="PF09745"/>
    </source>
</evidence>
<dbReference type="EMBL" id="CAADRP010001701">
    <property type="protein sequence ID" value="VFU48566.1"/>
    <property type="molecule type" value="Genomic_DNA"/>
</dbReference>
<proteinExistence type="inferred from homology"/>
<reference evidence="4" key="1">
    <citation type="submission" date="2019-03" db="EMBL/GenBank/DDBJ databases">
        <authorList>
            <person name="Mank J."/>
            <person name="Almeida P."/>
        </authorList>
    </citation>
    <scope>NUCLEOTIDE SEQUENCE</scope>
    <source>
        <strain evidence="4">78183</strain>
    </source>
</reference>
<dbReference type="PANTHER" id="PTHR30060:SF0">
    <property type="entry name" value="COILED-COIL PROTEIN (DUF2040)-RELATED"/>
    <property type="match status" value="1"/>
</dbReference>
<evidence type="ECO:0000313" key="4">
    <source>
        <dbReference type="EMBL" id="VFU48566.1"/>
    </source>
</evidence>
<dbReference type="InterPro" id="IPR018612">
    <property type="entry name" value="NSRP1_N"/>
</dbReference>